<keyword evidence="3 8" id="KW-0808">Transferase</keyword>
<protein>
    <recommendedName>
        <fullName evidence="8">S-acyltransferase</fullName>
        <ecNumber evidence="8">2.3.1.225</ecNumber>
    </recommendedName>
    <alternativeName>
        <fullName evidence="8">Palmitoyltransferase</fullName>
    </alternativeName>
</protein>
<dbReference type="OMA" id="ENHETTC"/>
<dbReference type="GO" id="GO:0012505">
    <property type="term" value="C:endomembrane system"/>
    <property type="evidence" value="ECO:0007669"/>
    <property type="project" value="UniProtKB-SubCell"/>
</dbReference>
<keyword evidence="6 8" id="KW-0472">Membrane</keyword>
<evidence type="ECO:0000256" key="6">
    <source>
        <dbReference type="ARBA" id="ARBA00023136"/>
    </source>
</evidence>
<evidence type="ECO:0000313" key="12">
    <source>
        <dbReference type="Proteomes" id="UP000594261"/>
    </source>
</evidence>
<keyword evidence="4 8" id="KW-0812">Transmembrane</keyword>
<dbReference type="EnsemblPlants" id="QL03p043796:mrna">
    <property type="protein sequence ID" value="QL03p043796:mrna"/>
    <property type="gene ID" value="QL03p043796"/>
</dbReference>
<organism evidence="11 12">
    <name type="scientific">Quercus lobata</name>
    <name type="common">Valley oak</name>
    <dbReference type="NCBI Taxonomy" id="97700"/>
    <lineage>
        <taxon>Eukaryota</taxon>
        <taxon>Viridiplantae</taxon>
        <taxon>Streptophyta</taxon>
        <taxon>Embryophyta</taxon>
        <taxon>Tracheophyta</taxon>
        <taxon>Spermatophyta</taxon>
        <taxon>Magnoliopsida</taxon>
        <taxon>eudicotyledons</taxon>
        <taxon>Gunneridae</taxon>
        <taxon>Pentapetalae</taxon>
        <taxon>rosids</taxon>
        <taxon>fabids</taxon>
        <taxon>Fagales</taxon>
        <taxon>Fagaceae</taxon>
        <taxon>Quercus</taxon>
    </lineage>
</organism>
<name>A0A7N2L9J5_QUELO</name>
<dbReference type="PROSITE" id="PS50216">
    <property type="entry name" value="DHHC"/>
    <property type="match status" value="1"/>
</dbReference>
<evidence type="ECO:0000259" key="10">
    <source>
        <dbReference type="Pfam" id="PF01529"/>
    </source>
</evidence>
<keyword evidence="5 8" id="KW-1133">Transmembrane helix</keyword>
<proteinExistence type="inferred from homology"/>
<comment type="subcellular location">
    <subcellularLocation>
        <location evidence="1">Endomembrane system</location>
        <topology evidence="1">Multi-pass membrane protein</topology>
    </subcellularLocation>
</comment>
<feature type="region of interest" description="Disordered" evidence="9">
    <location>
        <begin position="223"/>
        <end position="244"/>
    </location>
</feature>
<dbReference type="PANTHER" id="PTHR12246">
    <property type="entry name" value="PALMITOYLTRANSFERASE ZDHHC16"/>
    <property type="match status" value="1"/>
</dbReference>
<sequence>MADLPKEQFITIVNDDHEATCWGCGLRLLLPSHAPIFKCGWCGAITNQNTSKCESKGSRWRCLRDRCFVCVLIVFMLFVISGGVWAVCPIVFSISYFCGIFHSIITVILSVTTLSSFSLAAFCCAGMPPSMQWGSFPAVRQGDLENYTFCHYCSKPKSPRTHHCRSCGMCILDMDHHCPFSLEAVYGGIRLFAYSHTTPSVLSSVDHDPLFIHRWRPQPTVLHHRQPHPQPFSNPRSTLDTDEQNKMGFTGWRRQLSSSEIVWWSSWHTTAIA</sequence>
<dbReference type="InParanoid" id="A0A7N2L9J5"/>
<dbReference type="InterPro" id="IPR001594">
    <property type="entry name" value="Palmitoyltrfase_DHHC"/>
</dbReference>
<evidence type="ECO:0000256" key="1">
    <source>
        <dbReference type="ARBA" id="ARBA00004127"/>
    </source>
</evidence>
<evidence type="ECO:0000256" key="9">
    <source>
        <dbReference type="SAM" id="MobiDB-lite"/>
    </source>
</evidence>
<evidence type="ECO:0000256" key="5">
    <source>
        <dbReference type="ARBA" id="ARBA00022989"/>
    </source>
</evidence>
<reference evidence="11" key="2">
    <citation type="submission" date="2021-01" db="UniProtKB">
        <authorList>
            <consortium name="EnsemblPlants"/>
        </authorList>
    </citation>
    <scope>IDENTIFICATION</scope>
</reference>
<dbReference type="Pfam" id="PF01529">
    <property type="entry name" value="DHHC"/>
    <property type="match status" value="1"/>
</dbReference>
<dbReference type="AlphaFoldDB" id="A0A7N2L9J5"/>
<feature type="domain" description="Palmitoyltransferase DHHC" evidence="10">
    <location>
        <begin position="146"/>
        <end position="180"/>
    </location>
</feature>
<evidence type="ECO:0000313" key="11">
    <source>
        <dbReference type="EnsemblPlants" id="QL03p043796:mrna"/>
    </source>
</evidence>
<dbReference type="Proteomes" id="UP000594261">
    <property type="component" value="Chromosome 3"/>
</dbReference>
<evidence type="ECO:0000256" key="8">
    <source>
        <dbReference type="RuleBase" id="RU079119"/>
    </source>
</evidence>
<keyword evidence="7 8" id="KW-0012">Acyltransferase</keyword>
<keyword evidence="12" id="KW-1185">Reference proteome</keyword>
<comment type="similarity">
    <text evidence="2 8">Belongs to the DHHC palmitoyltransferase family.</text>
</comment>
<dbReference type="Gramene" id="QL03p043796:mrna">
    <property type="protein sequence ID" value="QL03p043796:mrna"/>
    <property type="gene ID" value="QL03p043796"/>
</dbReference>
<evidence type="ECO:0000256" key="3">
    <source>
        <dbReference type="ARBA" id="ARBA00022679"/>
    </source>
</evidence>
<dbReference type="InterPro" id="IPR039859">
    <property type="entry name" value="PFA4/ZDH16/20/ERF2-like"/>
</dbReference>
<accession>A0A7N2L9J5</accession>
<reference evidence="11 12" key="1">
    <citation type="journal article" date="2016" name="G3 (Bethesda)">
        <title>First Draft Assembly and Annotation of the Genome of a California Endemic Oak Quercus lobata Nee (Fagaceae).</title>
        <authorList>
            <person name="Sork V.L."/>
            <person name="Fitz-Gibbon S.T."/>
            <person name="Puiu D."/>
            <person name="Crepeau M."/>
            <person name="Gugger P.F."/>
            <person name="Sherman R."/>
            <person name="Stevens K."/>
            <person name="Langley C.H."/>
            <person name="Pellegrini M."/>
            <person name="Salzberg S.L."/>
        </authorList>
    </citation>
    <scope>NUCLEOTIDE SEQUENCE [LARGE SCALE GENOMIC DNA]</scope>
    <source>
        <strain evidence="11 12">cv. SW786</strain>
    </source>
</reference>
<feature type="transmembrane region" description="Helical" evidence="8">
    <location>
        <begin position="100"/>
        <end position="125"/>
    </location>
</feature>
<evidence type="ECO:0000256" key="2">
    <source>
        <dbReference type="ARBA" id="ARBA00008574"/>
    </source>
</evidence>
<dbReference type="GO" id="GO:0019706">
    <property type="term" value="F:protein-cysteine S-palmitoyltransferase activity"/>
    <property type="evidence" value="ECO:0007669"/>
    <property type="project" value="UniProtKB-EC"/>
</dbReference>
<feature type="transmembrane region" description="Helical" evidence="8">
    <location>
        <begin position="68"/>
        <end position="94"/>
    </location>
</feature>
<dbReference type="EC" id="2.3.1.225" evidence="8"/>
<evidence type="ECO:0000256" key="4">
    <source>
        <dbReference type="ARBA" id="ARBA00022692"/>
    </source>
</evidence>
<comment type="domain">
    <text evidence="8">The DHHC domain is required for palmitoyltransferase activity.</text>
</comment>
<dbReference type="FunCoup" id="A0A7N2L9J5">
    <property type="interactions" value="704"/>
</dbReference>
<evidence type="ECO:0000256" key="7">
    <source>
        <dbReference type="ARBA" id="ARBA00023315"/>
    </source>
</evidence>
<dbReference type="EMBL" id="LRBV02000003">
    <property type="status" value="NOT_ANNOTATED_CDS"/>
    <property type="molecule type" value="Genomic_DNA"/>
</dbReference>
<comment type="catalytic activity">
    <reaction evidence="8">
        <text>L-cysteinyl-[protein] + hexadecanoyl-CoA = S-hexadecanoyl-L-cysteinyl-[protein] + CoA</text>
        <dbReference type="Rhea" id="RHEA:36683"/>
        <dbReference type="Rhea" id="RHEA-COMP:10131"/>
        <dbReference type="Rhea" id="RHEA-COMP:11032"/>
        <dbReference type="ChEBI" id="CHEBI:29950"/>
        <dbReference type="ChEBI" id="CHEBI:57287"/>
        <dbReference type="ChEBI" id="CHEBI:57379"/>
        <dbReference type="ChEBI" id="CHEBI:74151"/>
        <dbReference type="EC" id="2.3.1.225"/>
    </reaction>
</comment>